<sequence length="28" mass="3281">MRILISAVFIASLFCFFISQEYANMTTY</sequence>
<organism evidence="1">
    <name type="scientific">marine sediment metagenome</name>
    <dbReference type="NCBI Taxonomy" id="412755"/>
    <lineage>
        <taxon>unclassified sequences</taxon>
        <taxon>metagenomes</taxon>
        <taxon>ecological metagenomes</taxon>
    </lineage>
</organism>
<accession>A0A0F9D7M5</accession>
<comment type="caution">
    <text evidence="1">The sequence shown here is derived from an EMBL/GenBank/DDBJ whole genome shotgun (WGS) entry which is preliminary data.</text>
</comment>
<name>A0A0F9D7M5_9ZZZZ</name>
<dbReference type="EMBL" id="LAZR01030114">
    <property type="protein sequence ID" value="KKL57589.1"/>
    <property type="molecule type" value="Genomic_DNA"/>
</dbReference>
<proteinExistence type="predicted"/>
<gene>
    <name evidence="1" type="ORF">LCGC14_2233870</name>
</gene>
<feature type="non-terminal residue" evidence="1">
    <location>
        <position position="28"/>
    </location>
</feature>
<protein>
    <submittedName>
        <fullName evidence="1">Uncharacterized protein</fullName>
    </submittedName>
</protein>
<reference evidence="1" key="1">
    <citation type="journal article" date="2015" name="Nature">
        <title>Complex archaea that bridge the gap between prokaryotes and eukaryotes.</title>
        <authorList>
            <person name="Spang A."/>
            <person name="Saw J.H."/>
            <person name="Jorgensen S.L."/>
            <person name="Zaremba-Niedzwiedzka K."/>
            <person name="Martijn J."/>
            <person name="Lind A.E."/>
            <person name="van Eijk R."/>
            <person name="Schleper C."/>
            <person name="Guy L."/>
            <person name="Ettema T.J."/>
        </authorList>
    </citation>
    <scope>NUCLEOTIDE SEQUENCE</scope>
</reference>
<dbReference type="AlphaFoldDB" id="A0A0F9D7M5"/>
<evidence type="ECO:0000313" key="1">
    <source>
        <dbReference type="EMBL" id="KKL57589.1"/>
    </source>
</evidence>